<dbReference type="PANTHER" id="PTHR33119:SF1">
    <property type="entry name" value="FE2OG DIOXYGENASE DOMAIN-CONTAINING PROTEIN"/>
    <property type="match status" value="1"/>
</dbReference>
<organism evidence="2 3">
    <name type="scientific">Arthrobotrys conoides</name>
    <dbReference type="NCBI Taxonomy" id="74498"/>
    <lineage>
        <taxon>Eukaryota</taxon>
        <taxon>Fungi</taxon>
        <taxon>Dikarya</taxon>
        <taxon>Ascomycota</taxon>
        <taxon>Pezizomycotina</taxon>
        <taxon>Orbiliomycetes</taxon>
        <taxon>Orbiliales</taxon>
        <taxon>Orbiliaceae</taxon>
        <taxon>Arthrobotrys</taxon>
    </lineage>
</organism>
<dbReference type="PANTHER" id="PTHR33119">
    <property type="entry name" value="IFI3P"/>
    <property type="match status" value="1"/>
</dbReference>
<accession>A0AAN8PQN0</accession>
<evidence type="ECO:0000313" key="3">
    <source>
        <dbReference type="Proteomes" id="UP001307849"/>
    </source>
</evidence>
<name>A0AAN8PQN0_9PEZI</name>
<dbReference type="InterPro" id="IPR025340">
    <property type="entry name" value="DUF4246"/>
</dbReference>
<comment type="caution">
    <text evidence="2">The sequence shown here is derived from an EMBL/GenBank/DDBJ whole genome shotgun (WGS) entry which is preliminary data.</text>
</comment>
<feature type="domain" description="DUF4246" evidence="1">
    <location>
        <begin position="70"/>
        <end position="438"/>
    </location>
</feature>
<evidence type="ECO:0000259" key="1">
    <source>
        <dbReference type="Pfam" id="PF14033"/>
    </source>
</evidence>
<reference evidence="2 3" key="1">
    <citation type="submission" date="2019-10" db="EMBL/GenBank/DDBJ databases">
        <authorList>
            <person name="Palmer J.M."/>
        </authorList>
    </citation>
    <scope>NUCLEOTIDE SEQUENCE [LARGE SCALE GENOMIC DNA]</scope>
    <source>
        <strain evidence="2 3">TWF506</strain>
    </source>
</reference>
<proteinExistence type="predicted"/>
<dbReference type="AlphaFoldDB" id="A0AAN8PQN0"/>
<dbReference type="Pfam" id="PF14033">
    <property type="entry name" value="DUF4246"/>
    <property type="match status" value="1"/>
</dbReference>
<gene>
    <name evidence="2" type="ORF">TWF506_000337</name>
</gene>
<dbReference type="InterPro" id="IPR049192">
    <property type="entry name" value="DUF4246_C"/>
</dbReference>
<evidence type="ECO:0000313" key="2">
    <source>
        <dbReference type="EMBL" id="KAK6520047.1"/>
    </source>
</evidence>
<dbReference type="Proteomes" id="UP001307849">
    <property type="component" value="Unassembled WGS sequence"/>
</dbReference>
<keyword evidence="3" id="KW-1185">Reference proteome</keyword>
<dbReference type="EMBL" id="JAVHJM010000001">
    <property type="protein sequence ID" value="KAK6520047.1"/>
    <property type="molecule type" value="Genomic_DNA"/>
</dbReference>
<protein>
    <recommendedName>
        <fullName evidence="1">DUF4246 domain-containing protein</fullName>
    </recommendedName>
</protein>
<sequence>MPIYTHPLDGSPRFPTRLPSDTETALRTLSSRYREQSNWTATLTNSKDLAEWINNSKPKVTLYRASDVKFLFDELLGYKNYVGKLKKTWKGFEPDVDAVWRMDGLLDKVWKKKLMDAASTLASVPKKARGWPTNPPKSAVEDLIDPSMYALIYGQTLALKNGEFSQVALSSPNEPSQDHTGCWLPSEFIISEQGTSTKISSYINNLTLPGQDVLFHPILEKAFTKMLPLFDHALADLAGGGCSRNRSTRTVSYTIGEDDYIGDYCSDDEGPPGNAWTPPKIVASRMLRGKTVNVVVRMLEVKLSANSPVYQAAEPYIDGLANERIIATGMYLYAKQNVTDVSIEFKLRDFYPDREEIRNAAGVEGLLSRRDVGTTSMKENRAIVFPNVYEKRILPFQLQNRKRYGFVKILCFHLCDPTHEETNKMLQTTRTVPPQQPGQFEQILRDTKQLGKLPEEIFQSILGYCVGTILPVKKAMEYKDLMVGDREHMMRWGVNYDSDENYDEPIIYNDYEGGTEYGGGGFDDFWF</sequence>